<feature type="domain" description="Cytochrome c" evidence="5">
    <location>
        <begin position="192"/>
        <end position="299"/>
    </location>
</feature>
<keyword evidence="6" id="KW-0808">Transferase</keyword>
<dbReference type="InterPro" id="IPR051459">
    <property type="entry name" value="Cytochrome_c-type_DH"/>
</dbReference>
<evidence type="ECO:0000256" key="1">
    <source>
        <dbReference type="ARBA" id="ARBA00022617"/>
    </source>
</evidence>
<organism evidence="6 7">
    <name type="scientific">Haematobacter genomosp. 1</name>
    <dbReference type="NCBI Taxonomy" id="366618"/>
    <lineage>
        <taxon>Bacteria</taxon>
        <taxon>Pseudomonadati</taxon>
        <taxon>Pseudomonadota</taxon>
        <taxon>Alphaproteobacteria</taxon>
        <taxon>Rhodobacterales</taxon>
        <taxon>Paracoccaceae</taxon>
        <taxon>Haematobacter</taxon>
    </lineage>
</organism>
<dbReference type="Pfam" id="PF00034">
    <property type="entry name" value="Cytochrom_C"/>
    <property type="match status" value="1"/>
</dbReference>
<dbReference type="OrthoDB" id="9811281at2"/>
<dbReference type="EMBL" id="NIPW01000004">
    <property type="protein sequence ID" value="OWJ80429.1"/>
    <property type="molecule type" value="Genomic_DNA"/>
</dbReference>
<keyword evidence="3 4" id="KW-0408">Iron</keyword>
<keyword evidence="7" id="KW-1185">Reference proteome</keyword>
<gene>
    <name evidence="6" type="ORF">CDV49_01135</name>
</gene>
<keyword evidence="6" id="KW-0418">Kinase</keyword>
<dbReference type="GO" id="GO:0009055">
    <property type="term" value="F:electron transfer activity"/>
    <property type="evidence" value="ECO:0007669"/>
    <property type="project" value="InterPro"/>
</dbReference>
<comment type="caution">
    <text evidence="6">The sequence shown here is derived from an EMBL/GenBank/DDBJ whole genome shotgun (WGS) entry which is preliminary data.</text>
</comment>
<keyword evidence="1 4" id="KW-0349">Heme</keyword>
<dbReference type="SUPFAM" id="SSF46626">
    <property type="entry name" value="Cytochrome c"/>
    <property type="match status" value="2"/>
</dbReference>
<dbReference type="GO" id="GO:0046872">
    <property type="term" value="F:metal ion binding"/>
    <property type="evidence" value="ECO:0007669"/>
    <property type="project" value="UniProtKB-KW"/>
</dbReference>
<dbReference type="PANTHER" id="PTHR35008">
    <property type="entry name" value="BLL4482 PROTEIN-RELATED"/>
    <property type="match status" value="1"/>
</dbReference>
<dbReference type="GO" id="GO:0016301">
    <property type="term" value="F:kinase activity"/>
    <property type="evidence" value="ECO:0007669"/>
    <property type="project" value="UniProtKB-KW"/>
</dbReference>
<feature type="domain" description="Cytochrome c" evidence="5">
    <location>
        <begin position="43"/>
        <end position="151"/>
    </location>
</feature>
<name>A0A212AG94_9RHOB</name>
<evidence type="ECO:0000313" key="7">
    <source>
        <dbReference type="Proteomes" id="UP000196878"/>
    </source>
</evidence>
<dbReference type="Gene3D" id="1.10.760.10">
    <property type="entry name" value="Cytochrome c-like domain"/>
    <property type="match status" value="2"/>
</dbReference>
<sequence>MGNFMARRILPLVVVAALAGGAAFWVITRPSPVEEAPLVALTGDPVAGELVFHAAGCASCHAAEGAAGEDKLILSGGKAFASPFGTFHAPNISPDPQQGIGDWSLTDFANAIQRGIGPGRENLYPALPYTSYVHMRPQDVADLHAYMMTLPPSSTPSLPHDIDFPFSQRWLIGGWKLLFFDRGWVVSGALTPEEERGRYLVEALGHCGECHTPRGEMGQMQRDAWLSGGPDPANPNRRIPNITPAKLTWSVEEIADYLQSGFTPDFDIAGGEMAQVVEEMARLPASDRLAIAAYLKKVPAVE</sequence>
<dbReference type="Proteomes" id="UP000196878">
    <property type="component" value="Unassembled WGS sequence"/>
</dbReference>
<proteinExistence type="predicted"/>
<evidence type="ECO:0000256" key="4">
    <source>
        <dbReference type="PROSITE-ProRule" id="PRU00433"/>
    </source>
</evidence>
<dbReference type="InterPro" id="IPR009056">
    <property type="entry name" value="Cyt_c-like_dom"/>
</dbReference>
<evidence type="ECO:0000256" key="2">
    <source>
        <dbReference type="ARBA" id="ARBA00022723"/>
    </source>
</evidence>
<dbReference type="PROSITE" id="PS51007">
    <property type="entry name" value="CYTC"/>
    <property type="match status" value="2"/>
</dbReference>
<reference evidence="6 7" key="1">
    <citation type="submission" date="2016-12" db="EMBL/GenBank/DDBJ databases">
        <title>Comparison of Traditional DNA-DNA Hybridization with In Silico Genomic Analysis.</title>
        <authorList>
            <person name="Nicholson A.C."/>
            <person name="Humrighouse B.W."/>
            <person name="Graziano J."/>
            <person name="Lasker B."/>
            <person name="Whitney A.M."/>
            <person name="Mcquiston J.R."/>
        </authorList>
    </citation>
    <scope>NUCLEOTIDE SEQUENCE [LARGE SCALE GENOMIC DNA]</scope>
    <source>
        <strain evidence="6 7">H2240</strain>
    </source>
</reference>
<dbReference type="GO" id="GO:0020037">
    <property type="term" value="F:heme binding"/>
    <property type="evidence" value="ECO:0007669"/>
    <property type="project" value="InterPro"/>
</dbReference>
<evidence type="ECO:0000259" key="5">
    <source>
        <dbReference type="PROSITE" id="PS51007"/>
    </source>
</evidence>
<accession>A0A212AG94</accession>
<dbReference type="AlphaFoldDB" id="A0A212AG94"/>
<evidence type="ECO:0000313" key="6">
    <source>
        <dbReference type="EMBL" id="OWJ80429.1"/>
    </source>
</evidence>
<evidence type="ECO:0000256" key="3">
    <source>
        <dbReference type="ARBA" id="ARBA00023004"/>
    </source>
</evidence>
<protein>
    <submittedName>
        <fullName evidence="6">Diacylglycerol kinase</fullName>
    </submittedName>
</protein>
<dbReference type="InterPro" id="IPR036909">
    <property type="entry name" value="Cyt_c-like_dom_sf"/>
</dbReference>
<keyword evidence="2 4" id="KW-0479">Metal-binding</keyword>
<dbReference type="PANTHER" id="PTHR35008:SF8">
    <property type="entry name" value="ALCOHOL DEHYDROGENASE CYTOCHROME C SUBUNIT"/>
    <property type="match status" value="1"/>
</dbReference>